<dbReference type="Pfam" id="PF01361">
    <property type="entry name" value="Tautomerase"/>
    <property type="match status" value="1"/>
</dbReference>
<accession>A0A3D8IP28</accession>
<organism evidence="6 7">
    <name type="scientific">Helicobacter didelphidarum</name>
    <dbReference type="NCBI Taxonomy" id="2040648"/>
    <lineage>
        <taxon>Bacteria</taxon>
        <taxon>Pseudomonadati</taxon>
        <taxon>Campylobacterota</taxon>
        <taxon>Epsilonproteobacteria</taxon>
        <taxon>Campylobacterales</taxon>
        <taxon>Helicobacteraceae</taxon>
        <taxon>Helicobacter</taxon>
    </lineage>
</organism>
<dbReference type="NCBIfam" id="TIGR00013">
    <property type="entry name" value="taut"/>
    <property type="match status" value="1"/>
</dbReference>
<dbReference type="Proteomes" id="UP000256379">
    <property type="component" value="Unassembled WGS sequence"/>
</dbReference>
<gene>
    <name evidence="6" type="ORF">CQA53_03770</name>
</gene>
<dbReference type="PANTHER" id="PTHR35530">
    <property type="entry name" value="TAUTOMERASE-RELATED"/>
    <property type="match status" value="1"/>
</dbReference>
<dbReference type="EC" id="5.3.2.-" evidence="4"/>
<keyword evidence="2 4" id="KW-0413">Isomerase</keyword>
<dbReference type="PANTHER" id="PTHR35530:SF1">
    <property type="entry name" value="2-HYDROXYMUCONATE TAUTOMERASE"/>
    <property type="match status" value="1"/>
</dbReference>
<keyword evidence="7" id="KW-1185">Reference proteome</keyword>
<evidence type="ECO:0000259" key="5">
    <source>
        <dbReference type="Pfam" id="PF01361"/>
    </source>
</evidence>
<evidence type="ECO:0000256" key="2">
    <source>
        <dbReference type="ARBA" id="ARBA00023235"/>
    </source>
</evidence>
<dbReference type="EMBL" id="NXLQ01000005">
    <property type="protein sequence ID" value="RDU66351.1"/>
    <property type="molecule type" value="Genomic_DNA"/>
</dbReference>
<sequence length="80" mass="8970">MPFVNIRITKENGEPTKEQKEELIEGVTELLAKVLKKNKASSIVIIDEIDTDNYGLGGKSITEVRKEVEKQNRGTKSVKL</sequence>
<evidence type="ECO:0000256" key="1">
    <source>
        <dbReference type="ARBA" id="ARBA00006723"/>
    </source>
</evidence>
<reference evidence="6 7" key="1">
    <citation type="submission" date="2018-04" db="EMBL/GenBank/DDBJ databases">
        <title>Novel Campyloabacter and Helicobacter Species and Strains.</title>
        <authorList>
            <person name="Mannion A.J."/>
            <person name="Shen Z."/>
            <person name="Fox J.G."/>
        </authorList>
    </citation>
    <scope>NUCLEOTIDE SEQUENCE [LARGE SCALE GENOMIC DNA]</scope>
    <source>
        <strain evidence="6 7">MIT 17-337</strain>
    </source>
</reference>
<feature type="domain" description="4-oxalocrotonate tautomerase-like" evidence="5">
    <location>
        <begin position="2"/>
        <end position="62"/>
    </location>
</feature>
<name>A0A3D8IP28_9HELI</name>
<dbReference type="SUPFAM" id="SSF55331">
    <property type="entry name" value="Tautomerase/MIF"/>
    <property type="match status" value="1"/>
</dbReference>
<dbReference type="InterPro" id="IPR018191">
    <property type="entry name" value="4-OT"/>
</dbReference>
<protein>
    <recommendedName>
        <fullName evidence="4">Tautomerase</fullName>
        <ecNumber evidence="4">5.3.2.-</ecNumber>
    </recommendedName>
</protein>
<proteinExistence type="inferred from homology"/>
<dbReference type="OrthoDB" id="9799841at2"/>
<dbReference type="GO" id="GO:0016853">
    <property type="term" value="F:isomerase activity"/>
    <property type="evidence" value="ECO:0007669"/>
    <property type="project" value="UniProtKB-UniRule"/>
</dbReference>
<evidence type="ECO:0000256" key="4">
    <source>
        <dbReference type="RuleBase" id="RU362032"/>
    </source>
</evidence>
<evidence type="ECO:0000313" key="6">
    <source>
        <dbReference type="EMBL" id="RDU66351.1"/>
    </source>
</evidence>
<comment type="similarity">
    <text evidence="1 4">Belongs to the 4-oxalocrotonate tautomerase family.</text>
</comment>
<dbReference type="InterPro" id="IPR004370">
    <property type="entry name" value="4-OT-like_dom"/>
</dbReference>
<evidence type="ECO:0000313" key="7">
    <source>
        <dbReference type="Proteomes" id="UP000256379"/>
    </source>
</evidence>
<dbReference type="Gene3D" id="3.30.429.10">
    <property type="entry name" value="Macrophage Migration Inhibitory Factor"/>
    <property type="match status" value="1"/>
</dbReference>
<dbReference type="RefSeq" id="WP_115542699.1">
    <property type="nucleotide sequence ID" value="NZ_NXLQ01000005.1"/>
</dbReference>
<feature type="active site" description="Proton acceptor; via imino nitrogen" evidence="3">
    <location>
        <position position="2"/>
    </location>
</feature>
<dbReference type="InterPro" id="IPR014347">
    <property type="entry name" value="Tautomerase/MIF_sf"/>
</dbReference>
<comment type="caution">
    <text evidence="6">The sequence shown here is derived from an EMBL/GenBank/DDBJ whole genome shotgun (WGS) entry which is preliminary data.</text>
</comment>
<dbReference type="AlphaFoldDB" id="A0A3D8IP28"/>
<evidence type="ECO:0000256" key="3">
    <source>
        <dbReference type="PIRSR" id="PIRSR618191-1"/>
    </source>
</evidence>